<name>A0A3M2RAD1_9GAMM</name>
<evidence type="ECO:0000313" key="1">
    <source>
        <dbReference type="EMBL" id="RMJ02065.1"/>
    </source>
</evidence>
<dbReference type="AlphaFoldDB" id="A0A3M2RAD1"/>
<protein>
    <submittedName>
        <fullName evidence="1">Uncharacterized protein</fullName>
    </submittedName>
</protein>
<comment type="caution">
    <text evidence="1">The sequence shown here is derived from an EMBL/GenBank/DDBJ whole genome shotgun (WGS) entry which is preliminary data.</text>
</comment>
<sequence length="35" mass="4113">MEALIVASRTTRQVQGKTNLDEKYTNDFVYMNDFL</sequence>
<keyword evidence="2" id="KW-1185">Reference proteome</keyword>
<dbReference type="Proteomes" id="UP000265903">
    <property type="component" value="Unassembled WGS sequence"/>
</dbReference>
<organism evidence="1 2">
    <name type="scientific">Marinobacter litoralis</name>
    <dbReference type="NCBI Taxonomy" id="187981"/>
    <lineage>
        <taxon>Bacteria</taxon>
        <taxon>Pseudomonadati</taxon>
        <taxon>Pseudomonadota</taxon>
        <taxon>Gammaproteobacteria</taxon>
        <taxon>Pseudomonadales</taxon>
        <taxon>Marinobacteraceae</taxon>
        <taxon>Marinobacter</taxon>
    </lineage>
</organism>
<reference evidence="1 2" key="1">
    <citation type="submission" date="2018-08" db="EMBL/GenBank/DDBJ databases">
        <title>Whole Genome Sequence of the Moderate Halophilic Marine Bacterium Marinobacter litoralis Sw-45.</title>
        <authorList>
            <person name="Musa H."/>
        </authorList>
    </citation>
    <scope>NUCLEOTIDE SEQUENCE [LARGE SCALE GENOMIC DNA]</scope>
    <source>
        <strain evidence="1 2">Sw-45</strain>
    </source>
</reference>
<accession>A0A3M2RAD1</accession>
<proteinExistence type="predicted"/>
<gene>
    <name evidence="1" type="ORF">DOQ08_02857</name>
</gene>
<evidence type="ECO:0000313" key="2">
    <source>
        <dbReference type="Proteomes" id="UP000265903"/>
    </source>
</evidence>
<dbReference type="EMBL" id="QMDL01000004">
    <property type="protein sequence ID" value="RMJ02065.1"/>
    <property type="molecule type" value="Genomic_DNA"/>
</dbReference>